<dbReference type="InterPro" id="IPR008780">
    <property type="entry name" value="Plasmodium_Vir"/>
</dbReference>
<evidence type="ECO:0000313" key="3">
    <source>
        <dbReference type="Proteomes" id="UP000243200"/>
    </source>
</evidence>
<keyword evidence="1" id="KW-1133">Transmembrane helix</keyword>
<dbReference type="OrthoDB" id="10377176at2759"/>
<dbReference type="VEuPathDB" id="PlasmoDB:PocGH01_00149100"/>
<dbReference type="AlphaFoldDB" id="A0A1C3KIH7"/>
<reference evidence="2 3" key="1">
    <citation type="submission" date="2016-06" db="EMBL/GenBank/DDBJ databases">
        <authorList>
            <consortium name="Pathogen Informatics"/>
        </authorList>
    </citation>
    <scope>NUCLEOTIDE SEQUENCE [LARGE SCALE GENOMIC DNA]</scope>
</reference>
<proteinExistence type="predicted"/>
<evidence type="ECO:0000313" key="2">
    <source>
        <dbReference type="EMBL" id="SBT73596.1"/>
    </source>
</evidence>
<dbReference type="Proteomes" id="UP000243200">
    <property type="component" value="Unassembled WGS sequence"/>
</dbReference>
<name>A0A1C3KIH7_PLAOA</name>
<protein>
    <submittedName>
        <fullName evidence="2">PIR protein</fullName>
    </submittedName>
</protein>
<evidence type="ECO:0000256" key="1">
    <source>
        <dbReference type="SAM" id="Phobius"/>
    </source>
</evidence>
<dbReference type="Pfam" id="PF05795">
    <property type="entry name" value="Plasmodium_Vir"/>
    <property type="match status" value="1"/>
</dbReference>
<accession>A0A1C3KIH7</accession>
<feature type="transmembrane region" description="Helical" evidence="1">
    <location>
        <begin position="266"/>
        <end position="285"/>
    </location>
</feature>
<keyword evidence="1" id="KW-0812">Transmembrane</keyword>
<keyword evidence="1" id="KW-0472">Membrane</keyword>
<gene>
    <name evidence="2" type="primary">PowCR01_000133900</name>
    <name evidence="2" type="ORF">POWCR01_000133900</name>
</gene>
<organism evidence="2 3">
    <name type="scientific">Plasmodium ovale</name>
    <name type="common">malaria parasite P. ovale</name>
    <dbReference type="NCBI Taxonomy" id="36330"/>
    <lineage>
        <taxon>Eukaryota</taxon>
        <taxon>Sar</taxon>
        <taxon>Alveolata</taxon>
        <taxon>Apicomplexa</taxon>
        <taxon>Aconoidasida</taxon>
        <taxon>Haemosporida</taxon>
        <taxon>Plasmodiidae</taxon>
        <taxon>Plasmodium</taxon>
        <taxon>Plasmodium (Plasmodium)</taxon>
    </lineage>
</organism>
<dbReference type="EMBL" id="FLRJ01000431">
    <property type="protein sequence ID" value="SBT73596.1"/>
    <property type="molecule type" value="Genomic_DNA"/>
</dbReference>
<sequence>MSGIVEDPFFKQYKKYSFILDLPLYAIYSYFYTPIEGYVHNSSCENEIVHNDVHTTEIREVCKTIKVHLPNLQGLKETHELSDVNKICEYYSYWIYDKIKHINNSHDNIQSLYNAINILKSSGSLAKKCSNIENYKISADKFNEKKELFFHTENLFLIEKKYNKIQNKDSSLYKKYLEECAEYYKKIMLNNYCKNKEDYKSELTIFSTNFNNTKTFLNGQKKQIELEDLKSPETFECTPASKIPIDGEQDSLVGDVGGAGTDPGTIAGTGLGISFVMLLSYVFLYKFKGYQNFIRPLIEKEKKLFNNLEDEDNEIIEIPDPNHMNLDNTSYHIKYNSAQDY</sequence>
<dbReference type="VEuPathDB" id="PlasmoDB:POWCR01_000133900"/>